<organism evidence="8 9">
    <name type="scientific">Granulicatella adiacens ATCC 49175</name>
    <dbReference type="NCBI Taxonomy" id="638301"/>
    <lineage>
        <taxon>Bacteria</taxon>
        <taxon>Bacillati</taxon>
        <taxon>Bacillota</taxon>
        <taxon>Bacilli</taxon>
        <taxon>Lactobacillales</taxon>
        <taxon>Carnobacteriaceae</taxon>
        <taxon>Granulicatella</taxon>
    </lineage>
</organism>
<evidence type="ECO:0000256" key="1">
    <source>
        <dbReference type="ARBA" id="ARBA00004651"/>
    </source>
</evidence>
<dbReference type="InterPro" id="IPR036259">
    <property type="entry name" value="MFS_trans_sf"/>
</dbReference>
<feature type="transmembrane region" description="Helical" evidence="6">
    <location>
        <begin position="299"/>
        <end position="321"/>
    </location>
</feature>
<feature type="transmembrane region" description="Helical" evidence="6">
    <location>
        <begin position="395"/>
        <end position="417"/>
    </location>
</feature>
<evidence type="ECO:0000256" key="3">
    <source>
        <dbReference type="ARBA" id="ARBA00022692"/>
    </source>
</evidence>
<comment type="subcellular location">
    <subcellularLocation>
        <location evidence="1">Cell membrane</location>
        <topology evidence="1">Multi-pass membrane protein</topology>
    </subcellularLocation>
</comment>
<dbReference type="EMBL" id="ACKZ01000008">
    <property type="protein sequence ID" value="EEW38011.1"/>
    <property type="molecule type" value="Genomic_DNA"/>
</dbReference>
<keyword evidence="2" id="KW-0813">Transport</keyword>
<dbReference type="HOGENOM" id="CLU_000960_28_0_9"/>
<feature type="transmembrane region" description="Helical" evidence="6">
    <location>
        <begin position="21"/>
        <end position="42"/>
    </location>
</feature>
<feature type="transmembrane region" description="Helical" evidence="6">
    <location>
        <begin position="90"/>
        <end position="113"/>
    </location>
</feature>
<dbReference type="PROSITE" id="PS50850">
    <property type="entry name" value="MFS"/>
    <property type="match status" value="1"/>
</dbReference>
<evidence type="ECO:0000256" key="4">
    <source>
        <dbReference type="ARBA" id="ARBA00022989"/>
    </source>
</evidence>
<feature type="transmembrane region" description="Helical" evidence="6">
    <location>
        <begin position="119"/>
        <end position="136"/>
    </location>
</feature>
<accession>C8NEB0</accession>
<feature type="domain" description="Major facilitator superfamily (MFS) profile" evidence="7">
    <location>
        <begin position="20"/>
        <end position="453"/>
    </location>
</feature>
<evidence type="ECO:0000256" key="5">
    <source>
        <dbReference type="ARBA" id="ARBA00023136"/>
    </source>
</evidence>
<dbReference type="eggNOG" id="COG2814">
    <property type="taxonomic scope" value="Bacteria"/>
</dbReference>
<feature type="transmembrane region" description="Helical" evidence="6">
    <location>
        <begin position="429"/>
        <end position="449"/>
    </location>
</feature>
<dbReference type="AlphaFoldDB" id="C8NEB0"/>
<keyword evidence="3 6" id="KW-0812">Transmembrane</keyword>
<feature type="transmembrane region" description="Helical" evidence="6">
    <location>
        <begin position="234"/>
        <end position="256"/>
    </location>
</feature>
<dbReference type="Proteomes" id="UP000005926">
    <property type="component" value="Unassembled WGS sequence"/>
</dbReference>
<evidence type="ECO:0000313" key="9">
    <source>
        <dbReference type="Proteomes" id="UP000005926"/>
    </source>
</evidence>
<name>C8NEB0_9LACT</name>
<feature type="transmembrane region" description="Helical" evidence="6">
    <location>
        <begin position="148"/>
        <end position="166"/>
    </location>
</feature>
<feature type="transmembrane region" description="Helical" evidence="6">
    <location>
        <begin position="360"/>
        <end position="383"/>
    </location>
</feature>
<dbReference type="PANTHER" id="PTHR42718">
    <property type="entry name" value="MAJOR FACILITATOR SUPERFAMILY MULTIDRUG TRANSPORTER MFSC"/>
    <property type="match status" value="1"/>
</dbReference>
<feature type="transmembrane region" description="Helical" evidence="6">
    <location>
        <begin position="268"/>
        <end position="287"/>
    </location>
</feature>
<dbReference type="STRING" id="638301.HMPREF0444_0255"/>
<dbReference type="Pfam" id="PF07690">
    <property type="entry name" value="MFS_1"/>
    <property type="match status" value="1"/>
</dbReference>
<feature type="transmembrane region" description="Helical" evidence="6">
    <location>
        <begin position="333"/>
        <end position="354"/>
    </location>
</feature>
<comment type="caution">
    <text evidence="8">The sequence shown here is derived from an EMBL/GenBank/DDBJ whole genome shotgun (WGS) entry which is preliminary data.</text>
</comment>
<dbReference type="GO" id="GO:0005886">
    <property type="term" value="C:plasma membrane"/>
    <property type="evidence" value="ECO:0007669"/>
    <property type="project" value="UniProtKB-SubCell"/>
</dbReference>
<keyword evidence="5 6" id="KW-0472">Membrane</keyword>
<dbReference type="InterPro" id="IPR020846">
    <property type="entry name" value="MFS_dom"/>
</dbReference>
<dbReference type="InterPro" id="IPR011701">
    <property type="entry name" value="MFS"/>
</dbReference>
<evidence type="ECO:0000259" key="7">
    <source>
        <dbReference type="PROSITE" id="PS50850"/>
    </source>
</evidence>
<keyword evidence="9" id="KW-1185">Reference proteome</keyword>
<dbReference type="PRINTS" id="PR01036">
    <property type="entry name" value="TCRTETB"/>
</dbReference>
<feature type="transmembrane region" description="Helical" evidence="6">
    <location>
        <begin position="62"/>
        <end position="81"/>
    </location>
</feature>
<feature type="transmembrane region" description="Helical" evidence="6">
    <location>
        <begin position="178"/>
        <end position="197"/>
    </location>
</feature>
<reference evidence="8 9" key="1">
    <citation type="submission" date="2009-08" db="EMBL/GenBank/DDBJ databases">
        <authorList>
            <person name="Muzny D."/>
            <person name="Qin X."/>
            <person name="Deng J."/>
            <person name="Jiang H."/>
            <person name="Liu Y."/>
            <person name="Qu J."/>
            <person name="Song X.-Z."/>
            <person name="Zhang L."/>
            <person name="Thornton R."/>
            <person name="Coyle M."/>
            <person name="Francisco L."/>
            <person name="Jackson L."/>
            <person name="Javaid M."/>
            <person name="Korchina V."/>
            <person name="Kovar C."/>
            <person name="Mata R."/>
            <person name="Mathew T."/>
            <person name="Ngo R."/>
            <person name="Nguyen L."/>
            <person name="Nguyen N."/>
            <person name="Okwuonu G."/>
            <person name="Ongeri F."/>
            <person name="Pham C."/>
            <person name="Simmons D."/>
            <person name="Wilczek-Boney K."/>
            <person name="Hale W."/>
            <person name="Jakkamsetti A."/>
            <person name="Pham P."/>
            <person name="Ruth R."/>
            <person name="San Lucas F."/>
            <person name="Warren J."/>
            <person name="Zhang J."/>
            <person name="Zhao Z."/>
            <person name="Zhou C."/>
            <person name="Zhu D."/>
            <person name="Lee S."/>
            <person name="Bess C."/>
            <person name="Blankenburg K."/>
            <person name="Forbes L."/>
            <person name="Fu Q."/>
            <person name="Gubbala S."/>
            <person name="Hirani K."/>
            <person name="Jayaseelan J.C."/>
            <person name="Lara F."/>
            <person name="Munidasa M."/>
            <person name="Palculict T."/>
            <person name="Patil S."/>
            <person name="Pu L.-L."/>
            <person name="Saada N."/>
            <person name="Tang L."/>
            <person name="Weissenberger G."/>
            <person name="Zhu Y."/>
            <person name="Hemphill L."/>
            <person name="Shang Y."/>
            <person name="Youmans B."/>
            <person name="Ayvaz T."/>
            <person name="Ross M."/>
            <person name="Santibanez J."/>
            <person name="Aqrawi P."/>
            <person name="Gross S."/>
            <person name="Joshi V."/>
            <person name="Fowler G."/>
            <person name="Nazareth L."/>
            <person name="Reid J."/>
            <person name="Worley K."/>
            <person name="Petrosino J."/>
            <person name="Highlander S."/>
            <person name="Gibbs R."/>
        </authorList>
    </citation>
    <scope>NUCLEOTIDE SEQUENCE [LARGE SCALE GENOMIC DNA]</scope>
    <source>
        <strain evidence="8 9">ATCC 49175</strain>
    </source>
</reference>
<sequence length="456" mass="49403">MEKITQRKENSMGNQTKTWHVISAVVATAIMSFCGVLIETAMNVTFPTLMTEFNTDSSGIQWVTTGYLLAIAIVVPITAYLTRNYTIRQLFLAANLLFIGGVLIDCISPNLLILLLGRFMQGIGTGIALPLMFHIVLTKVPLHQHGTVIGIGGMTTALAPPIGPTFGGVVSSMFGWRAIFYALIPFLIFSLVMGLWAIQSEESPKKQPFNFMAFVTLGIGLASLLMAIEHLSVIYLGVVVVAFAAFFYFNQVNPLLSFKPFKLVRFNATLYIVLAFQAVVLGLSFIYPNFIQLAWGETATVAGLFMFPGATMVAVLSVVSGRWYDKSGPLKPILTGLVFAAFGGVAISVFFPGLTIYPLLALNVIFMTGIGFVMGSNVTYSLAQLNSEIQADGNSIVNTLQQFTGAISTAVIARIFSSFDSNLVTAGQISVIFVTTLAVIALVVFLWIYPQTQKKN</sequence>
<dbReference type="SUPFAM" id="SSF103473">
    <property type="entry name" value="MFS general substrate transporter"/>
    <property type="match status" value="1"/>
</dbReference>
<evidence type="ECO:0000256" key="2">
    <source>
        <dbReference type="ARBA" id="ARBA00022448"/>
    </source>
</evidence>
<keyword evidence="4 6" id="KW-1133">Transmembrane helix</keyword>
<dbReference type="PANTHER" id="PTHR42718:SF9">
    <property type="entry name" value="MAJOR FACILITATOR SUPERFAMILY MULTIDRUG TRANSPORTER MFSC"/>
    <property type="match status" value="1"/>
</dbReference>
<feature type="transmembrane region" description="Helical" evidence="6">
    <location>
        <begin position="209"/>
        <end position="228"/>
    </location>
</feature>
<evidence type="ECO:0000313" key="8">
    <source>
        <dbReference type="EMBL" id="EEW38011.1"/>
    </source>
</evidence>
<evidence type="ECO:0000256" key="6">
    <source>
        <dbReference type="SAM" id="Phobius"/>
    </source>
</evidence>
<gene>
    <name evidence="8" type="ORF">HMPREF0444_0255</name>
</gene>
<protein>
    <submittedName>
        <fullName evidence="8">Transporter, major facilitator family protein</fullName>
    </submittedName>
</protein>
<dbReference type="Gene3D" id="1.20.1250.20">
    <property type="entry name" value="MFS general substrate transporter like domains"/>
    <property type="match status" value="2"/>
</dbReference>
<dbReference type="GO" id="GO:0022857">
    <property type="term" value="F:transmembrane transporter activity"/>
    <property type="evidence" value="ECO:0007669"/>
    <property type="project" value="InterPro"/>
</dbReference>
<proteinExistence type="predicted"/>